<name>A0A0N4ZTT1_PARTI</name>
<dbReference type="InterPro" id="IPR001283">
    <property type="entry name" value="CRISP-related"/>
</dbReference>
<dbReference type="Gene3D" id="3.40.33.10">
    <property type="entry name" value="CAP"/>
    <property type="match status" value="1"/>
</dbReference>
<dbReference type="WBParaSite" id="PTRK_0001190900.1">
    <property type="protein sequence ID" value="PTRK_0001190900.1"/>
    <property type="gene ID" value="PTRK_0001190900"/>
</dbReference>
<protein>
    <submittedName>
        <fullName evidence="3">SCP domain-containing protein</fullName>
    </submittedName>
</protein>
<feature type="domain" description="SCP" evidence="1">
    <location>
        <begin position="203"/>
        <end position="333"/>
    </location>
</feature>
<organism evidence="2 3">
    <name type="scientific">Parastrongyloides trichosuri</name>
    <name type="common">Possum-specific nematode worm</name>
    <dbReference type="NCBI Taxonomy" id="131310"/>
    <lineage>
        <taxon>Eukaryota</taxon>
        <taxon>Metazoa</taxon>
        <taxon>Ecdysozoa</taxon>
        <taxon>Nematoda</taxon>
        <taxon>Chromadorea</taxon>
        <taxon>Rhabditida</taxon>
        <taxon>Tylenchina</taxon>
        <taxon>Panagrolaimomorpha</taxon>
        <taxon>Strongyloidoidea</taxon>
        <taxon>Strongyloididae</taxon>
        <taxon>Parastrongyloides</taxon>
    </lineage>
</organism>
<proteinExistence type="predicted"/>
<dbReference type="PANTHER" id="PTHR10334">
    <property type="entry name" value="CYSTEINE-RICH SECRETORY PROTEIN-RELATED"/>
    <property type="match status" value="1"/>
</dbReference>
<evidence type="ECO:0000259" key="1">
    <source>
        <dbReference type="SMART" id="SM00198"/>
    </source>
</evidence>
<dbReference type="Pfam" id="PF00188">
    <property type="entry name" value="CAP"/>
    <property type="match status" value="1"/>
</dbReference>
<dbReference type="SUPFAM" id="SSF55797">
    <property type="entry name" value="PR-1-like"/>
    <property type="match status" value="1"/>
</dbReference>
<dbReference type="CDD" id="cd05382">
    <property type="entry name" value="CAP_GAPR1-like"/>
    <property type="match status" value="1"/>
</dbReference>
<accession>A0A0N4ZTT1</accession>
<evidence type="ECO:0000313" key="2">
    <source>
        <dbReference type="Proteomes" id="UP000038045"/>
    </source>
</evidence>
<dbReference type="InterPro" id="IPR035940">
    <property type="entry name" value="CAP_sf"/>
</dbReference>
<dbReference type="PRINTS" id="PR00837">
    <property type="entry name" value="V5TPXLIKE"/>
</dbReference>
<dbReference type="AlphaFoldDB" id="A0A0N4ZTT1"/>
<dbReference type="STRING" id="131310.A0A0N4ZTT1"/>
<reference evidence="3" key="1">
    <citation type="submission" date="2017-02" db="UniProtKB">
        <authorList>
            <consortium name="WormBaseParasite"/>
        </authorList>
    </citation>
    <scope>IDENTIFICATION</scope>
</reference>
<sequence length="344" mass="39611">MLTLIKGFLCYSCVSDARYIGPPIRRILGSQRDTFYWPIDGKSEECHNEIPHFENNQVNSRDKIAHVCSERDACIILSPNLDLNFTIRGCVKQILRYELGEEKMLQKDGCFLIRSKPLFPGEPSISYIACICSKPLCNHEPQQMPVDEGVINDKKLIHELIPIIPRSIIGNEMEGNINGIIPNGHAYRNSRRLVVKVDKPKKEEKQIIERGKVIINMEEDNENNEVIKNEEWYAQEWAEKLVKKGTLAHRPNNKYGENIAMICGGQLIDSIDMWYDEVNKYDFESIDTNFKALHFSQLVWLSSKKIGFGIGKDTESNKYIIVANFDPKGNVMRKFKDNVLPRYD</sequence>
<dbReference type="Proteomes" id="UP000038045">
    <property type="component" value="Unplaced"/>
</dbReference>
<dbReference type="InterPro" id="IPR014044">
    <property type="entry name" value="CAP_dom"/>
</dbReference>
<dbReference type="InterPro" id="IPR034113">
    <property type="entry name" value="SCP_GAPR1-like"/>
</dbReference>
<evidence type="ECO:0000313" key="3">
    <source>
        <dbReference type="WBParaSite" id="PTRK_0001190900.1"/>
    </source>
</evidence>
<dbReference type="SMART" id="SM00198">
    <property type="entry name" value="SCP"/>
    <property type="match status" value="1"/>
</dbReference>
<keyword evidence="2" id="KW-1185">Reference proteome</keyword>